<dbReference type="EMBL" id="JBHUMD010000030">
    <property type="protein sequence ID" value="MFD2603561.1"/>
    <property type="molecule type" value="Genomic_DNA"/>
</dbReference>
<keyword evidence="2" id="KW-1185">Reference proteome</keyword>
<gene>
    <name evidence="1" type="ORF">ACFSR3_15960</name>
</gene>
<dbReference type="Proteomes" id="UP001597480">
    <property type="component" value="Unassembled WGS sequence"/>
</dbReference>
<evidence type="ECO:0008006" key="3">
    <source>
        <dbReference type="Google" id="ProtNLM"/>
    </source>
</evidence>
<sequence>MKRILFLVGITATLFVGCKKEKDEPKSKPPVQTSLETDCSFFSVLESMTPAERVNWLKDKETDICESNDYLECIGESHQLDSLHISIVESQMATAKIKTFTLREILNEQECSYSKYIAFHVDSTGDISIDTNSDFDTNYSCYSRPLFYGLQKKHNLTTATEFKFFEVDFGGSIGKTVVFKIENITNAYFDYSRWPTLIPAKNPL</sequence>
<accession>A0ABW5NX11</accession>
<evidence type="ECO:0000313" key="1">
    <source>
        <dbReference type="EMBL" id="MFD2603561.1"/>
    </source>
</evidence>
<protein>
    <recommendedName>
        <fullName evidence="3">Lipoprotein</fullName>
    </recommendedName>
</protein>
<reference evidence="2" key="1">
    <citation type="journal article" date="2019" name="Int. J. Syst. Evol. Microbiol.">
        <title>The Global Catalogue of Microorganisms (GCM) 10K type strain sequencing project: providing services to taxonomists for standard genome sequencing and annotation.</title>
        <authorList>
            <consortium name="The Broad Institute Genomics Platform"/>
            <consortium name="The Broad Institute Genome Sequencing Center for Infectious Disease"/>
            <person name="Wu L."/>
            <person name="Ma J."/>
        </authorList>
    </citation>
    <scope>NUCLEOTIDE SEQUENCE [LARGE SCALE GENOMIC DNA]</scope>
    <source>
        <strain evidence="2">KCTC 42107</strain>
    </source>
</reference>
<organism evidence="1 2">
    <name type="scientific">Flavobacterium suzhouense</name>
    <dbReference type="NCBI Taxonomy" id="1529638"/>
    <lineage>
        <taxon>Bacteria</taxon>
        <taxon>Pseudomonadati</taxon>
        <taxon>Bacteroidota</taxon>
        <taxon>Flavobacteriia</taxon>
        <taxon>Flavobacteriales</taxon>
        <taxon>Flavobacteriaceae</taxon>
        <taxon>Flavobacterium</taxon>
    </lineage>
</organism>
<proteinExistence type="predicted"/>
<dbReference type="RefSeq" id="WP_379822401.1">
    <property type="nucleotide sequence ID" value="NZ_JBHUMD010000030.1"/>
</dbReference>
<evidence type="ECO:0000313" key="2">
    <source>
        <dbReference type="Proteomes" id="UP001597480"/>
    </source>
</evidence>
<comment type="caution">
    <text evidence="1">The sequence shown here is derived from an EMBL/GenBank/DDBJ whole genome shotgun (WGS) entry which is preliminary data.</text>
</comment>
<name>A0ABW5NX11_9FLAO</name>
<dbReference type="PROSITE" id="PS51257">
    <property type="entry name" value="PROKAR_LIPOPROTEIN"/>
    <property type="match status" value="1"/>
</dbReference>